<dbReference type="AlphaFoldDB" id="A0AAE3TDF7"/>
<accession>A0AAE3TDF7</accession>
<comment type="cofactor">
    <cofactor evidence="6">
        <name>thiamine diphosphate</name>
        <dbReference type="ChEBI" id="CHEBI:58937"/>
    </cofactor>
    <text evidence="6">Binds 1 thiamine pyrophosphate per subunit.</text>
</comment>
<dbReference type="InterPro" id="IPR032264">
    <property type="entry name" value="MenD_middle"/>
</dbReference>
<dbReference type="Gene3D" id="3.40.50.970">
    <property type="match status" value="2"/>
</dbReference>
<dbReference type="GO" id="GO:0030145">
    <property type="term" value="F:manganese ion binding"/>
    <property type="evidence" value="ECO:0007669"/>
    <property type="project" value="UniProtKB-UniRule"/>
</dbReference>
<comment type="caution">
    <text evidence="10">The sequence shown here is derived from an EMBL/GenBank/DDBJ whole genome shotgun (WGS) entry which is preliminary data.</text>
</comment>
<dbReference type="PIRSF" id="PIRSF004983">
    <property type="entry name" value="MenD"/>
    <property type="match status" value="1"/>
</dbReference>
<dbReference type="PANTHER" id="PTHR42916">
    <property type="entry name" value="2-SUCCINYL-5-ENOLPYRUVYL-6-HYDROXY-3-CYCLOHEXENE-1-CARBOXYLATE SYNTHASE"/>
    <property type="match status" value="1"/>
</dbReference>
<dbReference type="Pfam" id="PF02775">
    <property type="entry name" value="TPP_enzyme_C"/>
    <property type="match status" value="1"/>
</dbReference>
<dbReference type="Pfam" id="PF02776">
    <property type="entry name" value="TPP_enzyme_N"/>
    <property type="match status" value="1"/>
</dbReference>
<dbReference type="RefSeq" id="WP_321534945.1">
    <property type="nucleotide sequence ID" value="NZ_JARGDL010000003.1"/>
</dbReference>
<comment type="cofactor">
    <cofactor evidence="6">
        <name>Mg(2+)</name>
        <dbReference type="ChEBI" id="CHEBI:18420"/>
    </cofactor>
    <cofactor evidence="6">
        <name>Mn(2+)</name>
        <dbReference type="ChEBI" id="CHEBI:29035"/>
    </cofactor>
</comment>
<dbReference type="GO" id="GO:0009234">
    <property type="term" value="P:menaquinone biosynthetic process"/>
    <property type="evidence" value="ECO:0007669"/>
    <property type="project" value="UniProtKB-UniRule"/>
</dbReference>
<evidence type="ECO:0000259" key="7">
    <source>
        <dbReference type="Pfam" id="PF02775"/>
    </source>
</evidence>
<dbReference type="HAMAP" id="MF_01659">
    <property type="entry name" value="MenD"/>
    <property type="match status" value="1"/>
</dbReference>
<dbReference type="PANTHER" id="PTHR42916:SF1">
    <property type="entry name" value="PROTEIN PHYLLO, CHLOROPLASTIC"/>
    <property type="match status" value="1"/>
</dbReference>
<feature type="domain" description="Thiamine pyrophosphate enzyme TPP-binding" evidence="7">
    <location>
        <begin position="442"/>
        <end position="552"/>
    </location>
</feature>
<dbReference type="InterPro" id="IPR029061">
    <property type="entry name" value="THDP-binding"/>
</dbReference>
<organism evidence="10 11">
    <name type="scientific">Stygiobacter electus</name>
    <dbReference type="NCBI Taxonomy" id="3032292"/>
    <lineage>
        <taxon>Bacteria</taxon>
        <taxon>Pseudomonadati</taxon>
        <taxon>Ignavibacteriota</taxon>
        <taxon>Ignavibacteria</taxon>
        <taxon>Ignavibacteriales</taxon>
        <taxon>Melioribacteraceae</taxon>
        <taxon>Stygiobacter</taxon>
    </lineage>
</organism>
<dbReference type="Proteomes" id="UP001221302">
    <property type="component" value="Unassembled WGS sequence"/>
</dbReference>
<proteinExistence type="inferred from homology"/>
<dbReference type="SUPFAM" id="SSF52518">
    <property type="entry name" value="Thiamin diphosphate-binding fold (THDP-binding)"/>
    <property type="match status" value="2"/>
</dbReference>
<name>A0AAE3TDF7_9BACT</name>
<keyword evidence="3 6" id="KW-0460">Magnesium</keyword>
<comment type="function">
    <text evidence="6">Catalyzes the thiamine diphosphate-dependent decarboxylation of 2-oxoglutarate and the subsequent addition of the resulting succinic semialdehyde-thiamine pyrophosphate anion to isochorismate to yield 2-succinyl-5-enolpyruvyl-6-hydroxy-3-cyclohexene-1-carboxylate (SEPHCHC).</text>
</comment>
<comment type="subunit">
    <text evidence="6">Homodimer.</text>
</comment>
<dbReference type="CDD" id="cd02009">
    <property type="entry name" value="TPP_SHCHC_synthase"/>
    <property type="match status" value="1"/>
</dbReference>
<sequence length="585" mass="66533">MKIKINRNILWCDVFTNRLSQLGVKDVCISAGSRSTPLTLSFNMNKNFSIYRFVDERSSAFFALGMAKKTRNPIAIITTSGTAVAELYPAIIEAYYQRIPLIICTADRPNYLKNIGANQTINQNNIYSNHIRFFSDAGLPDINKLGIIRKIAEDAFIIANQKNRGPVHINFPFEKPFEPDSFTDSINENSIKKYFLSAKVQLKDNLKLPDFDLIAKNLDNKKGIILVGSNGFDKDFPDLLMRLSNKLNFPIVVDGASSLRFGKHVNKNIIDNFTTIVRSKIFVENFQPEVILQFGAAPTSNVVLEYFKNSTAQKIIVNQFGDLLDPSRTANKIIKIKPSIFCTELLKKAGNNLSQKSWKNFFIHSNEVIEKEKEKFFSKNNFPFESKIIYELLRNIPNKSNLFVSNSLPIRDFDFFASKSKKEIKIFTNRGASGIDGINSTALAIAHKSNGPTFLVTGDLAFFHDLNGLFASYKYKIPITIVLINNNGGGIFESLPISNYKEYFEENFLMPLNLNFKKIVESYNGIHKVIKNWKRFTLELNNSQQSGKLTVLEIKTDAKKSKDLRNNFWHIAVEHLNNYINEIKS</sequence>
<dbReference type="GO" id="GO:0000287">
    <property type="term" value="F:magnesium ion binding"/>
    <property type="evidence" value="ECO:0007669"/>
    <property type="project" value="UniProtKB-UniRule"/>
</dbReference>
<dbReference type="InterPro" id="IPR012001">
    <property type="entry name" value="Thiamin_PyroP_enz_TPP-bd_dom"/>
</dbReference>
<dbReference type="Pfam" id="PF16582">
    <property type="entry name" value="TPP_enzyme_M_2"/>
    <property type="match status" value="1"/>
</dbReference>
<evidence type="ECO:0000313" key="11">
    <source>
        <dbReference type="Proteomes" id="UP001221302"/>
    </source>
</evidence>
<keyword evidence="6" id="KW-0474">Menaquinone biosynthesis</keyword>
<evidence type="ECO:0000256" key="4">
    <source>
        <dbReference type="ARBA" id="ARBA00023052"/>
    </source>
</evidence>
<dbReference type="Gene3D" id="3.40.50.1220">
    <property type="entry name" value="TPP-binding domain"/>
    <property type="match status" value="1"/>
</dbReference>
<dbReference type="GO" id="GO:0030976">
    <property type="term" value="F:thiamine pyrophosphate binding"/>
    <property type="evidence" value="ECO:0007669"/>
    <property type="project" value="UniProtKB-UniRule"/>
</dbReference>
<evidence type="ECO:0000256" key="6">
    <source>
        <dbReference type="HAMAP-Rule" id="MF_01659"/>
    </source>
</evidence>
<evidence type="ECO:0000256" key="2">
    <source>
        <dbReference type="ARBA" id="ARBA00022723"/>
    </source>
</evidence>
<dbReference type="InterPro" id="IPR011766">
    <property type="entry name" value="TPP_enzyme_TPP-bd"/>
</dbReference>
<comment type="pathway">
    <text evidence="6">Quinol/quinone metabolism; menaquinone biosynthesis.</text>
</comment>
<keyword evidence="1 6" id="KW-0808">Transferase</keyword>
<feature type="domain" description="Menaquinone biosynthesis protein MenD middle" evidence="9">
    <location>
        <begin position="217"/>
        <end position="404"/>
    </location>
</feature>
<evidence type="ECO:0000259" key="8">
    <source>
        <dbReference type="Pfam" id="PF02776"/>
    </source>
</evidence>
<dbReference type="NCBIfam" id="TIGR00173">
    <property type="entry name" value="menD"/>
    <property type="match status" value="1"/>
</dbReference>
<dbReference type="EMBL" id="JARGDL010000003">
    <property type="protein sequence ID" value="MDF1611178.1"/>
    <property type="molecule type" value="Genomic_DNA"/>
</dbReference>
<feature type="domain" description="Thiamine pyrophosphate enzyme N-terminal TPP-binding" evidence="8">
    <location>
        <begin position="14"/>
        <end position="124"/>
    </location>
</feature>
<evidence type="ECO:0000256" key="1">
    <source>
        <dbReference type="ARBA" id="ARBA00022679"/>
    </source>
</evidence>
<evidence type="ECO:0000256" key="5">
    <source>
        <dbReference type="ARBA" id="ARBA00023211"/>
    </source>
</evidence>
<protein>
    <recommendedName>
        <fullName evidence="6">2-succinyl-5-enolpyruvyl-6-hydroxy-3-cyclohexene-1-carboxylate synthase</fullName>
        <shortName evidence="6">SEPHCHC synthase</shortName>
        <ecNumber evidence="6">2.2.1.9</ecNumber>
    </recommendedName>
    <alternativeName>
        <fullName evidence="6">Menaquinone biosynthesis protein MenD</fullName>
    </alternativeName>
</protein>
<dbReference type="EC" id="2.2.1.9" evidence="6"/>
<dbReference type="InterPro" id="IPR004433">
    <property type="entry name" value="MenaQ_synth_MenD"/>
</dbReference>
<dbReference type="GO" id="GO:0070204">
    <property type="term" value="F:2-succinyl-5-enolpyruvyl-6-hydroxy-3-cyclohexene-1-carboxylic-acid synthase activity"/>
    <property type="evidence" value="ECO:0007669"/>
    <property type="project" value="UniProtKB-UniRule"/>
</dbReference>
<gene>
    <name evidence="6 10" type="primary">menD</name>
    <name evidence="10" type="ORF">P0M35_03385</name>
</gene>
<keyword evidence="2 6" id="KW-0479">Metal-binding</keyword>
<evidence type="ECO:0000256" key="3">
    <source>
        <dbReference type="ARBA" id="ARBA00022842"/>
    </source>
</evidence>
<reference evidence="10" key="1">
    <citation type="submission" date="2023-03" db="EMBL/GenBank/DDBJ databases">
        <title>Stygiobacter electus gen. nov., sp. nov., facultatively anaerobic thermotolerant bacterium of the class Ignavibacteria from a well of Yessentuki mineral water deposit.</title>
        <authorList>
            <person name="Podosokorskaya O.A."/>
            <person name="Elcheninov A.G."/>
            <person name="Petrova N.F."/>
            <person name="Zavarzina D.G."/>
            <person name="Kublanov I.V."/>
            <person name="Merkel A.Y."/>
        </authorList>
    </citation>
    <scope>NUCLEOTIDE SEQUENCE</scope>
    <source>
        <strain evidence="10">09-Me</strain>
    </source>
</reference>
<keyword evidence="5 6" id="KW-0464">Manganese</keyword>
<comment type="catalytic activity">
    <reaction evidence="6">
        <text>isochorismate + 2-oxoglutarate + H(+) = 5-enolpyruvoyl-6-hydroxy-2-succinyl-cyclohex-3-ene-1-carboxylate + CO2</text>
        <dbReference type="Rhea" id="RHEA:25593"/>
        <dbReference type="ChEBI" id="CHEBI:15378"/>
        <dbReference type="ChEBI" id="CHEBI:16526"/>
        <dbReference type="ChEBI" id="CHEBI:16810"/>
        <dbReference type="ChEBI" id="CHEBI:29780"/>
        <dbReference type="ChEBI" id="CHEBI:58818"/>
        <dbReference type="EC" id="2.2.1.9"/>
    </reaction>
</comment>
<keyword evidence="4 6" id="KW-0786">Thiamine pyrophosphate</keyword>
<evidence type="ECO:0000259" key="9">
    <source>
        <dbReference type="Pfam" id="PF16582"/>
    </source>
</evidence>
<comment type="pathway">
    <text evidence="6">Quinol/quinone metabolism; 1,4-dihydroxy-2-naphthoate biosynthesis; 1,4-dihydroxy-2-naphthoate from chorismate: step 2/7.</text>
</comment>
<evidence type="ECO:0000313" key="10">
    <source>
        <dbReference type="EMBL" id="MDF1611178.1"/>
    </source>
</evidence>
<dbReference type="CDD" id="cd07037">
    <property type="entry name" value="TPP_PYR_MenD"/>
    <property type="match status" value="1"/>
</dbReference>
<comment type="similarity">
    <text evidence="6">Belongs to the TPP enzyme family. MenD subfamily.</text>
</comment>
<keyword evidence="11" id="KW-1185">Reference proteome</keyword>